<dbReference type="InterPro" id="IPR023214">
    <property type="entry name" value="HAD_sf"/>
</dbReference>
<dbReference type="NCBIfam" id="TIGR01484">
    <property type="entry name" value="HAD-SF-IIB"/>
    <property type="match status" value="1"/>
</dbReference>
<dbReference type="EMBL" id="UAWO01000002">
    <property type="protein sequence ID" value="SQC08050.1"/>
    <property type="molecule type" value="Genomic_DNA"/>
</dbReference>
<dbReference type="Gene3D" id="3.40.50.1000">
    <property type="entry name" value="HAD superfamily/HAD-like"/>
    <property type="match status" value="1"/>
</dbReference>
<dbReference type="PROSITE" id="PS01228">
    <property type="entry name" value="COF_1"/>
    <property type="match status" value="1"/>
</dbReference>
<evidence type="ECO:0000313" key="2">
    <source>
        <dbReference type="Proteomes" id="UP000250234"/>
    </source>
</evidence>
<dbReference type="SUPFAM" id="SSF56784">
    <property type="entry name" value="HAD-like"/>
    <property type="match status" value="1"/>
</dbReference>
<dbReference type="PANTHER" id="PTHR10000:SF8">
    <property type="entry name" value="HAD SUPERFAMILY HYDROLASE-LIKE, TYPE 3"/>
    <property type="match status" value="1"/>
</dbReference>
<organism evidence="1 2">
    <name type="scientific">Clostridium perfringens</name>
    <dbReference type="NCBI Taxonomy" id="1502"/>
    <lineage>
        <taxon>Bacteria</taxon>
        <taxon>Bacillati</taxon>
        <taxon>Bacillota</taxon>
        <taxon>Clostridia</taxon>
        <taxon>Eubacteriales</taxon>
        <taxon>Clostridiaceae</taxon>
        <taxon>Clostridium</taxon>
    </lineage>
</organism>
<proteinExistence type="predicted"/>
<dbReference type="Pfam" id="PF08282">
    <property type="entry name" value="Hydrolase_3"/>
    <property type="match status" value="1"/>
</dbReference>
<keyword evidence="1" id="KW-0378">Hydrolase</keyword>
<evidence type="ECO:0000313" key="1">
    <source>
        <dbReference type="EMBL" id="SQC08050.1"/>
    </source>
</evidence>
<accession>A0A2X2YJ86</accession>
<dbReference type="GO" id="GO:0016791">
    <property type="term" value="F:phosphatase activity"/>
    <property type="evidence" value="ECO:0007669"/>
    <property type="project" value="TreeGrafter"/>
</dbReference>
<dbReference type="InterPro" id="IPR036412">
    <property type="entry name" value="HAD-like_sf"/>
</dbReference>
<dbReference type="AlphaFoldDB" id="A0A2X2YJ86"/>
<gene>
    <name evidence="1" type="ORF">NCTC8081_01966</name>
</gene>
<dbReference type="GO" id="GO:0000287">
    <property type="term" value="F:magnesium ion binding"/>
    <property type="evidence" value="ECO:0007669"/>
    <property type="project" value="TreeGrafter"/>
</dbReference>
<name>A0A2X2YJ86_CLOPF</name>
<dbReference type="GO" id="GO:0005829">
    <property type="term" value="C:cytosol"/>
    <property type="evidence" value="ECO:0007669"/>
    <property type="project" value="TreeGrafter"/>
</dbReference>
<dbReference type="InterPro" id="IPR000150">
    <property type="entry name" value="Cof"/>
</dbReference>
<reference evidence="1 2" key="1">
    <citation type="submission" date="2018-06" db="EMBL/GenBank/DDBJ databases">
        <authorList>
            <consortium name="Pathogen Informatics"/>
            <person name="Doyle S."/>
        </authorList>
    </citation>
    <scope>NUCLEOTIDE SEQUENCE [LARGE SCALE GENOMIC DNA]</scope>
    <source>
        <strain evidence="1 2">NCTC8081</strain>
    </source>
</reference>
<dbReference type="PANTHER" id="PTHR10000">
    <property type="entry name" value="PHOSPHOSERINE PHOSPHATASE"/>
    <property type="match status" value="1"/>
</dbReference>
<dbReference type="Gene3D" id="3.30.1240.10">
    <property type="match status" value="1"/>
</dbReference>
<protein>
    <submittedName>
        <fullName evidence="1">HAD-superfamily cof-like hydrolase</fullName>
    </submittedName>
</protein>
<dbReference type="NCBIfam" id="TIGR00099">
    <property type="entry name" value="Cof-subfamily"/>
    <property type="match status" value="1"/>
</dbReference>
<sequence length="279" mass="32351">MELFVSDLDGTLLNKDQVISDYSKKELNRLISTGVNFAIATARSPATVLDILNGIDIKTPVVLMNGVIIFDIEKKKYIDVKEIDKESVKEIIKILKKYNKTFFLYGIKDDYLWVYHKDFTYDFERKYYEERCNKKLKSFKKVENYLDILNDNQIINFVFFEDNKLIAHELFEKIMKVKGVTGNCYKDIYNEGAFFLDVYNEEASKANGIKFLADYVEHSKVITFGDGENDIPMFKISDECYALENSSQELKSISTGVIGNNNDDAVVKFLIERLKIEKI</sequence>
<dbReference type="InterPro" id="IPR006379">
    <property type="entry name" value="HAD-SF_hydro_IIB"/>
</dbReference>
<dbReference type="RefSeq" id="WP_011591861.1">
    <property type="nucleotide sequence ID" value="NZ_CABEEQ010000002.1"/>
</dbReference>
<dbReference type="Proteomes" id="UP000250234">
    <property type="component" value="Unassembled WGS sequence"/>
</dbReference>